<evidence type="ECO:0008006" key="3">
    <source>
        <dbReference type="Google" id="ProtNLM"/>
    </source>
</evidence>
<sequence length="87" mass="9917">MHKDIETNIELQRILREWDPFKVGAGFYDTEAADAIQAVHQTDNPGQLASKIQEIYEFSFEEKVPLSSCKEVALRLLHIKNNAACEL</sequence>
<comment type="caution">
    <text evidence="1">The sequence shown here is derived from an EMBL/GenBank/DDBJ whole genome shotgun (WGS) entry which is preliminary data.</text>
</comment>
<dbReference type="Pfam" id="PF08958">
    <property type="entry name" value="DUF1871"/>
    <property type="match status" value="1"/>
</dbReference>
<protein>
    <recommendedName>
        <fullName evidence="3">DUF1871 family protein</fullName>
    </recommendedName>
</protein>
<evidence type="ECO:0000313" key="1">
    <source>
        <dbReference type="EMBL" id="KKB42006.1"/>
    </source>
</evidence>
<dbReference type="InterPro" id="IPR023162">
    <property type="entry name" value="Apc36109-like_dom_sf"/>
</dbReference>
<dbReference type="AlphaFoldDB" id="A0A0F5I8Z3"/>
<dbReference type="Gene3D" id="1.10.340.20">
    <property type="entry name" value="Apc36109-like domain"/>
    <property type="match status" value="1"/>
</dbReference>
<accession>A0A0F5I8Z3</accession>
<reference evidence="1" key="1">
    <citation type="submission" date="2015-02" db="EMBL/GenBank/DDBJ databases">
        <title>Genome Assembly of Bacillaceae bacterium MTCC 8252.</title>
        <authorList>
            <person name="Verma A."/>
            <person name="Khatri I."/>
            <person name="Mual P."/>
            <person name="Subramanian S."/>
            <person name="Krishnamurthi S."/>
        </authorList>
    </citation>
    <scope>NUCLEOTIDE SEQUENCE [LARGE SCALE GENOMIC DNA]</scope>
    <source>
        <strain evidence="1">MTCC 8252</strain>
    </source>
</reference>
<gene>
    <name evidence="1" type="ORF">QY95_00429</name>
</gene>
<dbReference type="RefSeq" id="WP_040048172.1">
    <property type="nucleotide sequence ID" value="NZ_JWIR02000016.1"/>
</dbReference>
<name>A0A0F5I8Z3_BACTR</name>
<dbReference type="Proteomes" id="UP000031563">
    <property type="component" value="Unassembled WGS sequence"/>
</dbReference>
<dbReference type="EMBL" id="JWIR02000016">
    <property type="protein sequence ID" value="KKB42006.1"/>
    <property type="molecule type" value="Genomic_DNA"/>
</dbReference>
<organism evidence="1 2">
    <name type="scientific">Bacillus thermotolerans</name>
    <name type="common">Quasibacillus thermotolerans</name>
    <dbReference type="NCBI Taxonomy" id="1221996"/>
    <lineage>
        <taxon>Bacteria</taxon>
        <taxon>Bacillati</taxon>
        <taxon>Bacillota</taxon>
        <taxon>Bacilli</taxon>
        <taxon>Bacillales</taxon>
        <taxon>Bacillaceae</taxon>
        <taxon>Bacillus</taxon>
    </lineage>
</organism>
<proteinExistence type="predicted"/>
<dbReference type="InterPro" id="IPR015053">
    <property type="entry name" value="DUF1871"/>
</dbReference>
<dbReference type="SUPFAM" id="SSF116922">
    <property type="entry name" value="YugE-like"/>
    <property type="match status" value="1"/>
</dbReference>
<evidence type="ECO:0000313" key="2">
    <source>
        <dbReference type="Proteomes" id="UP000031563"/>
    </source>
</evidence>
<keyword evidence="2" id="KW-1185">Reference proteome</keyword>